<dbReference type="InterPro" id="IPR010982">
    <property type="entry name" value="Lambda_DNA-bd_dom_sf"/>
</dbReference>
<dbReference type="PROSITE" id="PS50943">
    <property type="entry name" value="HTH_CROC1"/>
    <property type="match status" value="1"/>
</dbReference>
<evidence type="ECO:0000259" key="1">
    <source>
        <dbReference type="PROSITE" id="PS50943"/>
    </source>
</evidence>
<dbReference type="EMBL" id="JBHSIT010000012">
    <property type="protein sequence ID" value="MFC4912485.1"/>
    <property type="molecule type" value="Genomic_DNA"/>
</dbReference>
<dbReference type="Pfam" id="PF19054">
    <property type="entry name" value="DUF5753"/>
    <property type="match status" value="1"/>
</dbReference>
<dbReference type="InterPro" id="IPR001387">
    <property type="entry name" value="Cro/C1-type_HTH"/>
</dbReference>
<dbReference type="Gene3D" id="1.10.260.40">
    <property type="entry name" value="lambda repressor-like DNA-binding domains"/>
    <property type="match status" value="1"/>
</dbReference>
<feature type="domain" description="HTH cro/C1-type" evidence="1">
    <location>
        <begin position="25"/>
        <end position="77"/>
    </location>
</feature>
<protein>
    <submittedName>
        <fullName evidence="2">Helix-turn-helix domain-containing protein</fullName>
    </submittedName>
</protein>
<evidence type="ECO:0000313" key="2">
    <source>
        <dbReference type="EMBL" id="MFC4912485.1"/>
    </source>
</evidence>
<dbReference type="CDD" id="cd00093">
    <property type="entry name" value="HTH_XRE"/>
    <property type="match status" value="1"/>
</dbReference>
<gene>
    <name evidence="2" type="ORF">ACFPCY_34655</name>
</gene>
<comment type="caution">
    <text evidence="2">The sequence shown here is derived from an EMBL/GenBank/DDBJ whole genome shotgun (WGS) entry which is preliminary data.</text>
</comment>
<dbReference type="RefSeq" id="WP_378262439.1">
    <property type="nucleotide sequence ID" value="NZ_JBHSIT010000012.1"/>
</dbReference>
<sequence length="273" mass="30490">MPDKHAKAHILDPQASAWALYAHKLKKYRKEAGHSQAEVGVACIVSGKLISAIENGTRLPGEDMSERLDQLYGADFFKEQCRQINRELKLPAGFDQYIVQEEQAAIIYSFDLAFVPGLLQTERYAREIMSRMMEGHELEQAVATRMRRQELLDQTDPPLLVVLIREAVLRELIGGAKVMRPQLAHLIEMGKRPNISIEAVPNGMGASVSSSYALLNYVEGSPVGWTEAGFGYGHLVPDATTLHRMRVAFDLTRGEARSVGETEKLIRMLMEAL</sequence>
<organism evidence="2 3">
    <name type="scientific">Actinomadura gamaensis</name>
    <dbReference type="NCBI Taxonomy" id="1763541"/>
    <lineage>
        <taxon>Bacteria</taxon>
        <taxon>Bacillati</taxon>
        <taxon>Actinomycetota</taxon>
        <taxon>Actinomycetes</taxon>
        <taxon>Streptosporangiales</taxon>
        <taxon>Thermomonosporaceae</taxon>
        <taxon>Actinomadura</taxon>
    </lineage>
</organism>
<name>A0ABV9U7H5_9ACTN</name>
<reference evidence="3" key="1">
    <citation type="journal article" date="2019" name="Int. J. Syst. Evol. Microbiol.">
        <title>The Global Catalogue of Microorganisms (GCM) 10K type strain sequencing project: providing services to taxonomists for standard genome sequencing and annotation.</title>
        <authorList>
            <consortium name="The Broad Institute Genomics Platform"/>
            <consortium name="The Broad Institute Genome Sequencing Center for Infectious Disease"/>
            <person name="Wu L."/>
            <person name="Ma J."/>
        </authorList>
    </citation>
    <scope>NUCLEOTIDE SEQUENCE [LARGE SCALE GENOMIC DNA]</scope>
    <source>
        <strain evidence="3">KLKA75</strain>
    </source>
</reference>
<keyword evidence="3" id="KW-1185">Reference proteome</keyword>
<dbReference type="SMART" id="SM00530">
    <property type="entry name" value="HTH_XRE"/>
    <property type="match status" value="1"/>
</dbReference>
<dbReference type="Pfam" id="PF13560">
    <property type="entry name" value="HTH_31"/>
    <property type="match status" value="1"/>
</dbReference>
<dbReference type="InterPro" id="IPR043917">
    <property type="entry name" value="DUF5753"/>
</dbReference>
<evidence type="ECO:0000313" key="3">
    <source>
        <dbReference type="Proteomes" id="UP001595872"/>
    </source>
</evidence>
<dbReference type="Proteomes" id="UP001595872">
    <property type="component" value="Unassembled WGS sequence"/>
</dbReference>
<proteinExistence type="predicted"/>
<dbReference type="SUPFAM" id="SSF47413">
    <property type="entry name" value="lambda repressor-like DNA-binding domains"/>
    <property type="match status" value="1"/>
</dbReference>
<accession>A0ABV9U7H5</accession>